<dbReference type="GO" id="GO:0005516">
    <property type="term" value="F:calmodulin binding"/>
    <property type="evidence" value="ECO:0007669"/>
    <property type="project" value="TreeGrafter"/>
</dbReference>
<organism evidence="2 3">
    <name type="scientific">Jaculus jaculus</name>
    <name type="common">Lesser Egyptian jerboa</name>
    <dbReference type="NCBI Taxonomy" id="51337"/>
    <lineage>
        <taxon>Eukaryota</taxon>
        <taxon>Metazoa</taxon>
        <taxon>Chordata</taxon>
        <taxon>Craniata</taxon>
        <taxon>Vertebrata</taxon>
        <taxon>Euteleostomi</taxon>
        <taxon>Mammalia</taxon>
        <taxon>Eutheria</taxon>
        <taxon>Euarchontoglires</taxon>
        <taxon>Glires</taxon>
        <taxon>Rodentia</taxon>
        <taxon>Myomorpha</taxon>
        <taxon>Dipodoidea</taxon>
        <taxon>Dipodidae</taxon>
        <taxon>Dipodinae</taxon>
        <taxon>Jaculus</taxon>
    </lineage>
</organism>
<dbReference type="PANTHER" id="PTHR21633">
    <property type="entry name" value="IQ MOTIF CONTAINING F"/>
    <property type="match status" value="1"/>
</dbReference>
<dbReference type="OMA" id="TECIPFS"/>
<dbReference type="Ensembl" id="ENSJJAT00000009672.1">
    <property type="protein sequence ID" value="ENSJJAP00000004169.1"/>
    <property type="gene ID" value="ENSJJAG00000008567.1"/>
</dbReference>
<protein>
    <submittedName>
        <fullName evidence="2">IQ motif containing F1</fullName>
    </submittedName>
</protein>
<dbReference type="GeneTree" id="ENSGT00390000004641"/>
<sequence length="148" mass="17340">MSQENPKLFDKDTAVVKIQAWWRGTLVRRSLLHAALSAWVIQGWWRLMLARAAEKRRQGLLDVFQQEEWAAVKLQSWVRMWRVRRCYCRVLSAVRVIQAHWRCHTCVSQGLIKGQYQATSGQLHLELEILQGSRPCYVSECIPLPIKQ</sequence>
<dbReference type="InterPro" id="IPR000048">
    <property type="entry name" value="IQ_motif_EF-hand-BS"/>
</dbReference>
<dbReference type="GO" id="GO:0001669">
    <property type="term" value="C:acrosomal vesicle"/>
    <property type="evidence" value="ECO:0007669"/>
    <property type="project" value="TreeGrafter"/>
</dbReference>
<dbReference type="Gene3D" id="1.20.5.190">
    <property type="match status" value="2"/>
</dbReference>
<dbReference type="FunFam" id="1.20.5.190:FF:000015">
    <property type="entry name" value="IQ motif containing F5"/>
    <property type="match status" value="1"/>
</dbReference>
<name>A0A8C5NVU9_JACJA</name>
<dbReference type="SUPFAM" id="SSF52540">
    <property type="entry name" value="P-loop containing nucleoside triphosphate hydrolases"/>
    <property type="match status" value="1"/>
</dbReference>
<dbReference type="Proteomes" id="UP000694385">
    <property type="component" value="Unassembled WGS sequence"/>
</dbReference>
<proteinExistence type="predicted"/>
<reference evidence="2" key="1">
    <citation type="submission" date="2025-08" db="UniProtKB">
        <authorList>
            <consortium name="Ensembl"/>
        </authorList>
    </citation>
    <scope>IDENTIFICATION</scope>
</reference>
<dbReference type="SMART" id="SM00015">
    <property type="entry name" value="IQ"/>
    <property type="match status" value="3"/>
</dbReference>
<evidence type="ECO:0000313" key="2">
    <source>
        <dbReference type="Ensembl" id="ENSJJAP00000004169.1"/>
    </source>
</evidence>
<dbReference type="GO" id="GO:2000344">
    <property type="term" value="P:positive regulation of acrosome reaction"/>
    <property type="evidence" value="ECO:0007669"/>
    <property type="project" value="TreeGrafter"/>
</dbReference>
<dbReference type="InterPro" id="IPR039887">
    <property type="entry name" value="IQCF"/>
</dbReference>
<dbReference type="PANTHER" id="PTHR21633:SF14">
    <property type="entry name" value="IQ DOMAIN-CONTAINING PROTEIN F1"/>
    <property type="match status" value="1"/>
</dbReference>
<dbReference type="AlphaFoldDB" id="A0A8C5NVU9"/>
<evidence type="ECO:0000256" key="1">
    <source>
        <dbReference type="ARBA" id="ARBA00022737"/>
    </source>
</evidence>
<keyword evidence="1" id="KW-0677">Repeat</keyword>
<dbReference type="InterPro" id="IPR027417">
    <property type="entry name" value="P-loop_NTPase"/>
</dbReference>
<gene>
    <name evidence="2" type="primary">LOC101602526</name>
</gene>
<evidence type="ECO:0000313" key="3">
    <source>
        <dbReference type="Proteomes" id="UP000694385"/>
    </source>
</evidence>
<keyword evidence="3" id="KW-1185">Reference proteome</keyword>
<accession>A0A8C5NVU9</accession>
<reference evidence="2" key="2">
    <citation type="submission" date="2025-09" db="UniProtKB">
        <authorList>
            <consortium name="Ensembl"/>
        </authorList>
    </citation>
    <scope>IDENTIFICATION</scope>
</reference>
<dbReference type="Pfam" id="PF00612">
    <property type="entry name" value="IQ"/>
    <property type="match status" value="3"/>
</dbReference>
<dbReference type="FunFam" id="1.20.5.190:FF:000014">
    <property type="entry name" value="IQ motif containing F5"/>
    <property type="match status" value="1"/>
</dbReference>
<dbReference type="PROSITE" id="PS50096">
    <property type="entry name" value="IQ"/>
    <property type="match status" value="2"/>
</dbReference>